<keyword evidence="1 3" id="KW-0853">WD repeat</keyword>
<accession>A0ABQ7FVQ3</accession>
<dbReference type="Pfam" id="PF00400">
    <property type="entry name" value="WD40"/>
    <property type="match status" value="1"/>
</dbReference>
<reference evidence="4" key="1">
    <citation type="submission" date="2017-08" db="EMBL/GenBank/DDBJ databases">
        <authorList>
            <person name="Polle J.E."/>
            <person name="Barry K."/>
            <person name="Cushman J."/>
            <person name="Schmutz J."/>
            <person name="Tran D."/>
            <person name="Hathwaick L.T."/>
            <person name="Yim W.C."/>
            <person name="Jenkins J."/>
            <person name="Mckie-Krisberg Z.M."/>
            <person name="Prochnik S."/>
            <person name="Lindquist E."/>
            <person name="Dockter R.B."/>
            <person name="Adam C."/>
            <person name="Molina H."/>
            <person name="Bunkerborg J."/>
            <person name="Jin E."/>
            <person name="Buchheim M."/>
            <person name="Magnuson J."/>
        </authorList>
    </citation>
    <scope>NUCLEOTIDE SEQUENCE</scope>
    <source>
        <strain evidence="4">CCAP 19/18</strain>
    </source>
</reference>
<dbReference type="SUPFAM" id="SSF50978">
    <property type="entry name" value="WD40 repeat-like"/>
    <property type="match status" value="1"/>
</dbReference>
<dbReference type="PROSITE" id="PS50082">
    <property type="entry name" value="WD_REPEATS_2"/>
    <property type="match status" value="1"/>
</dbReference>
<name>A0ABQ7FVQ3_DUNSA</name>
<comment type="caution">
    <text evidence="4">The sequence shown here is derived from an EMBL/GenBank/DDBJ whole genome shotgun (WGS) entry which is preliminary data.</text>
</comment>
<evidence type="ECO:0000256" key="2">
    <source>
        <dbReference type="ARBA" id="ARBA00022737"/>
    </source>
</evidence>
<evidence type="ECO:0000256" key="3">
    <source>
        <dbReference type="PROSITE-ProRule" id="PRU00221"/>
    </source>
</evidence>
<dbReference type="PANTHER" id="PTHR22847">
    <property type="entry name" value="WD40 REPEAT PROTEIN"/>
    <property type="match status" value="1"/>
</dbReference>
<dbReference type="EMBL" id="MU070909">
    <property type="protein sequence ID" value="KAF5826465.1"/>
    <property type="molecule type" value="Genomic_DNA"/>
</dbReference>
<keyword evidence="2" id="KW-0677">Repeat</keyword>
<dbReference type="InterPro" id="IPR036322">
    <property type="entry name" value="WD40_repeat_dom_sf"/>
</dbReference>
<evidence type="ECO:0000256" key="1">
    <source>
        <dbReference type="ARBA" id="ARBA00022574"/>
    </source>
</evidence>
<dbReference type="PANTHER" id="PTHR22847:SF637">
    <property type="entry name" value="WD REPEAT DOMAIN 5B"/>
    <property type="match status" value="1"/>
</dbReference>
<dbReference type="Proteomes" id="UP000815325">
    <property type="component" value="Unassembled WGS sequence"/>
</dbReference>
<sequence>MEKFLSRCGLCHLLYPCSTCSMSPVSHFLSKPMPSPWSACIRVWDWKRWDSKCVATLQGHGAAVYSVAVSPDGKRLASGSFDKTIKLWRIAV</sequence>
<protein>
    <submittedName>
        <fullName evidence="4">Uncharacterized protein</fullName>
    </submittedName>
</protein>
<dbReference type="PROSITE" id="PS50294">
    <property type="entry name" value="WD_REPEATS_REGION"/>
    <property type="match status" value="1"/>
</dbReference>
<dbReference type="Gene3D" id="2.130.10.10">
    <property type="entry name" value="YVTN repeat-like/Quinoprotein amine dehydrogenase"/>
    <property type="match status" value="1"/>
</dbReference>
<evidence type="ECO:0000313" key="4">
    <source>
        <dbReference type="EMBL" id="KAF5826465.1"/>
    </source>
</evidence>
<organism evidence="4 5">
    <name type="scientific">Dunaliella salina</name>
    <name type="common">Green alga</name>
    <name type="synonym">Protococcus salinus</name>
    <dbReference type="NCBI Taxonomy" id="3046"/>
    <lineage>
        <taxon>Eukaryota</taxon>
        <taxon>Viridiplantae</taxon>
        <taxon>Chlorophyta</taxon>
        <taxon>core chlorophytes</taxon>
        <taxon>Chlorophyceae</taxon>
        <taxon>CS clade</taxon>
        <taxon>Chlamydomonadales</taxon>
        <taxon>Dunaliellaceae</taxon>
        <taxon>Dunaliella</taxon>
    </lineage>
</organism>
<proteinExistence type="predicted"/>
<gene>
    <name evidence="4" type="ORF">DUNSADRAFT_3025</name>
</gene>
<dbReference type="InterPro" id="IPR001680">
    <property type="entry name" value="WD40_rpt"/>
</dbReference>
<evidence type="ECO:0000313" key="5">
    <source>
        <dbReference type="Proteomes" id="UP000815325"/>
    </source>
</evidence>
<dbReference type="SMART" id="SM00320">
    <property type="entry name" value="WD40"/>
    <property type="match status" value="1"/>
</dbReference>
<dbReference type="InterPro" id="IPR015943">
    <property type="entry name" value="WD40/YVTN_repeat-like_dom_sf"/>
</dbReference>
<keyword evidence="5" id="KW-1185">Reference proteome</keyword>
<feature type="repeat" description="WD" evidence="3">
    <location>
        <begin position="57"/>
        <end position="92"/>
    </location>
</feature>